<comment type="caution">
    <text evidence="2">The sequence shown here is derived from an EMBL/GenBank/DDBJ whole genome shotgun (WGS) entry which is preliminary data.</text>
</comment>
<organism evidence="2 3">
    <name type="scientific">Rhizoctonia solani</name>
    <dbReference type="NCBI Taxonomy" id="456999"/>
    <lineage>
        <taxon>Eukaryota</taxon>
        <taxon>Fungi</taxon>
        <taxon>Dikarya</taxon>
        <taxon>Basidiomycota</taxon>
        <taxon>Agaricomycotina</taxon>
        <taxon>Agaricomycetes</taxon>
        <taxon>Cantharellales</taxon>
        <taxon>Ceratobasidiaceae</taxon>
        <taxon>Rhizoctonia</taxon>
    </lineage>
</organism>
<evidence type="ECO:0000313" key="2">
    <source>
        <dbReference type="EMBL" id="CAE6472567.1"/>
    </source>
</evidence>
<reference evidence="2" key="1">
    <citation type="submission" date="2021-01" db="EMBL/GenBank/DDBJ databases">
        <authorList>
            <person name="Kaushik A."/>
        </authorList>
    </citation>
    <scope>NUCLEOTIDE SEQUENCE</scope>
    <source>
        <strain evidence="2">AG6-10EEA</strain>
    </source>
</reference>
<proteinExistence type="predicted"/>
<name>A0A8H3C2X4_9AGAM</name>
<feature type="region of interest" description="Disordered" evidence="1">
    <location>
        <begin position="272"/>
        <end position="318"/>
    </location>
</feature>
<feature type="compositionally biased region" description="Basic and acidic residues" evidence="1">
    <location>
        <begin position="275"/>
        <end position="289"/>
    </location>
</feature>
<dbReference type="EMBL" id="CAJMXA010001908">
    <property type="protein sequence ID" value="CAE6472567.1"/>
    <property type="molecule type" value="Genomic_DNA"/>
</dbReference>
<evidence type="ECO:0000313" key="3">
    <source>
        <dbReference type="Proteomes" id="UP000663853"/>
    </source>
</evidence>
<dbReference type="Proteomes" id="UP000663853">
    <property type="component" value="Unassembled WGS sequence"/>
</dbReference>
<dbReference type="OrthoDB" id="428480at2759"/>
<evidence type="ECO:0000256" key="1">
    <source>
        <dbReference type="SAM" id="MobiDB-lite"/>
    </source>
</evidence>
<gene>
    <name evidence="2" type="ORF">RDB_LOCUS76632</name>
</gene>
<sequence length="318" mass="36091">MSTHHTTHQVESARPSHSIRHGEFAYPPHAVQLKEKRCLEASRREHVSDSTYIDVGGYQVRRCVSAGGLLYFCYEQFLSPNNLTNSSVFWAFLVALRELSQYLVARSNELGRYEVVITLQCISPTEPQFSYYFVDHYLRRVSDESVFVEDVIANCGTVRWNVAYYWEHIAIFSAHRLCTAADYDQARMLLLGLQYQASAASPDLQHDDTQSDLEILHNMLSGFSRTSIGMHATASIARIMTRVLAAPPAPKPRSPSLGSTILRSLRGIIPLRNPCENEDHTHPTKHEDPFESVLLPNEPDDQNSRGDSSRRNGWRNNE</sequence>
<accession>A0A8H3C2X4</accession>
<dbReference type="AlphaFoldDB" id="A0A8H3C2X4"/>
<protein>
    <submittedName>
        <fullName evidence="2">Uncharacterized protein</fullName>
    </submittedName>
</protein>